<dbReference type="RefSeq" id="WP_091245638.1">
    <property type="nucleotide sequence ID" value="NZ_FNAG01000017.1"/>
</dbReference>
<dbReference type="GO" id="GO:0003676">
    <property type="term" value="F:nucleic acid binding"/>
    <property type="evidence" value="ECO:0007669"/>
    <property type="project" value="InterPro"/>
</dbReference>
<dbReference type="InterPro" id="IPR036397">
    <property type="entry name" value="RNaseH_sf"/>
</dbReference>
<dbReference type="GO" id="GO:0015074">
    <property type="term" value="P:DNA integration"/>
    <property type="evidence" value="ECO:0007669"/>
    <property type="project" value="InterPro"/>
</dbReference>
<dbReference type="PROSITE" id="PS50994">
    <property type="entry name" value="INTEGRASE"/>
    <property type="match status" value="1"/>
</dbReference>
<dbReference type="EMBL" id="FNAG01000017">
    <property type="protein sequence ID" value="SDE08231.1"/>
    <property type="molecule type" value="Genomic_DNA"/>
</dbReference>
<dbReference type="PANTHER" id="PTHR10948:SF23">
    <property type="entry name" value="TRANSPOSASE INSI FOR INSERTION SEQUENCE ELEMENT IS30A-RELATED"/>
    <property type="match status" value="1"/>
</dbReference>
<dbReference type="SUPFAM" id="SSF53098">
    <property type="entry name" value="Ribonuclease H-like"/>
    <property type="match status" value="1"/>
</dbReference>
<accession>A0A1G7A0G5</accession>
<feature type="compositionally biased region" description="Basic residues" evidence="2">
    <location>
        <begin position="127"/>
        <end position="147"/>
    </location>
</feature>
<evidence type="ECO:0000313" key="5">
    <source>
        <dbReference type="Proteomes" id="UP000199603"/>
    </source>
</evidence>
<dbReference type="GO" id="GO:0005829">
    <property type="term" value="C:cytosol"/>
    <property type="evidence" value="ECO:0007669"/>
    <property type="project" value="TreeGrafter"/>
</dbReference>
<dbReference type="Pfam" id="PF13936">
    <property type="entry name" value="HTH_38"/>
    <property type="match status" value="1"/>
</dbReference>
<feature type="compositionally biased region" description="Basic residues" evidence="2">
    <location>
        <begin position="58"/>
        <end position="70"/>
    </location>
</feature>
<feature type="region of interest" description="Disordered" evidence="2">
    <location>
        <begin position="117"/>
        <end position="155"/>
    </location>
</feature>
<evidence type="ECO:0000256" key="2">
    <source>
        <dbReference type="SAM" id="MobiDB-lite"/>
    </source>
</evidence>
<dbReference type="InterPro" id="IPR053392">
    <property type="entry name" value="Transposase_IS30-like"/>
</dbReference>
<dbReference type="InterPro" id="IPR012337">
    <property type="entry name" value="RNaseH-like_sf"/>
</dbReference>
<organism evidence="4 5">
    <name type="scientific">Aquimonas voraii</name>
    <dbReference type="NCBI Taxonomy" id="265719"/>
    <lineage>
        <taxon>Bacteria</taxon>
        <taxon>Pseudomonadati</taxon>
        <taxon>Pseudomonadota</taxon>
        <taxon>Gammaproteobacteria</taxon>
        <taxon>Lysobacterales</taxon>
        <taxon>Lysobacteraceae</taxon>
        <taxon>Aquimonas</taxon>
    </lineage>
</organism>
<dbReference type="InterPro" id="IPR001584">
    <property type="entry name" value="Integrase_cat-core"/>
</dbReference>
<evidence type="ECO:0000256" key="1">
    <source>
        <dbReference type="ARBA" id="ARBA00023172"/>
    </source>
</evidence>
<dbReference type="InterPro" id="IPR051917">
    <property type="entry name" value="Transposase-Integrase"/>
</dbReference>
<keyword evidence="1" id="KW-0233">DNA recombination</keyword>
<keyword evidence="5" id="KW-1185">Reference proteome</keyword>
<evidence type="ECO:0000313" key="4">
    <source>
        <dbReference type="EMBL" id="SDE08231.1"/>
    </source>
</evidence>
<dbReference type="Proteomes" id="UP000199603">
    <property type="component" value="Unassembled WGS sequence"/>
</dbReference>
<sequence>MSRGHLTQEERYQAHALREAGLSLRAIGKRMHRSASTICRELKRNRCPAGYSPDPAHTRARQRRHHASKRPRIDPSHWPRIEALLREDHSPEQIAGATGLASHERIYQHIAADHRRGGSLHTLLRQNKPRRRRRYRPDRRGQIKHRRDIRERPPMVEERSRIGDWELDTMVKANGGQVLVTLTERRSRLHLIRRVSQRTAEAVSRAIIGTLAPIQHLVHTLTADNGKEFAEHEIIAIACKADFYFAEPYASWQRGSNENGNGLVRYYLPKGTDFATVSDERLQEIERRINSRPRKTLGWRTPYEVFAEALKKRVAIRN</sequence>
<name>A0A1G7A0G5_9GAMM</name>
<dbReference type="NCBIfam" id="NF033563">
    <property type="entry name" value="transpos_IS30"/>
    <property type="match status" value="1"/>
</dbReference>
<feature type="domain" description="Integrase catalytic" evidence="3">
    <location>
        <begin position="149"/>
        <end position="310"/>
    </location>
</feature>
<gene>
    <name evidence="4" type="ORF">SAMN04488509_11740</name>
</gene>
<dbReference type="GO" id="GO:0032196">
    <property type="term" value="P:transposition"/>
    <property type="evidence" value="ECO:0007669"/>
    <property type="project" value="TreeGrafter"/>
</dbReference>
<dbReference type="GO" id="GO:0004803">
    <property type="term" value="F:transposase activity"/>
    <property type="evidence" value="ECO:0007669"/>
    <property type="project" value="TreeGrafter"/>
</dbReference>
<reference evidence="4 5" key="1">
    <citation type="submission" date="2016-10" db="EMBL/GenBank/DDBJ databases">
        <authorList>
            <person name="de Groot N.N."/>
        </authorList>
    </citation>
    <scope>NUCLEOTIDE SEQUENCE [LARGE SCALE GENOMIC DNA]</scope>
    <source>
        <strain evidence="4 5">DSM 16957</strain>
    </source>
</reference>
<evidence type="ECO:0000259" key="3">
    <source>
        <dbReference type="PROSITE" id="PS50994"/>
    </source>
</evidence>
<dbReference type="InterPro" id="IPR025246">
    <property type="entry name" value="IS30-like_HTH"/>
</dbReference>
<feature type="region of interest" description="Disordered" evidence="2">
    <location>
        <begin position="46"/>
        <end position="74"/>
    </location>
</feature>
<dbReference type="PANTHER" id="PTHR10948">
    <property type="entry name" value="TRANSPOSASE"/>
    <property type="match status" value="1"/>
</dbReference>
<dbReference type="AlphaFoldDB" id="A0A1G7A0G5"/>
<dbReference type="OrthoDB" id="9803231at2"/>
<proteinExistence type="predicted"/>
<dbReference type="GO" id="GO:0006310">
    <property type="term" value="P:DNA recombination"/>
    <property type="evidence" value="ECO:0007669"/>
    <property type="project" value="UniProtKB-KW"/>
</dbReference>
<protein>
    <submittedName>
        <fullName evidence="4">Transposase and inactivated derivatives, IS30 family</fullName>
    </submittedName>
</protein>
<dbReference type="Gene3D" id="1.10.10.60">
    <property type="entry name" value="Homeodomain-like"/>
    <property type="match status" value="1"/>
</dbReference>
<dbReference type="Gene3D" id="3.30.420.10">
    <property type="entry name" value="Ribonuclease H-like superfamily/Ribonuclease H"/>
    <property type="match status" value="1"/>
</dbReference>